<dbReference type="AlphaFoldDB" id="A0A0E3WRV2"/>
<sequence length="106" mass="11998">MNAQNETIYLENSGGEFIDTESFEIAVNINENRSTYSSSQIYANLGNRSVWELGDIIEINTFGEWGIDIKEGDEINVYLIDIPSKEIIQNLKISSEYLEASNWTAP</sequence>
<dbReference type="KEGG" id="mls:MSLAZ_0104"/>
<name>A0A0E3WRV2_9EURY</name>
<protein>
    <submittedName>
        <fullName evidence="1">Uncharacterized protein</fullName>
    </submittedName>
</protein>
<reference evidence="1 2" key="1">
    <citation type="submission" date="2014-07" db="EMBL/GenBank/DDBJ databases">
        <title>Methanogenic archaea and the global carbon cycle.</title>
        <authorList>
            <person name="Henriksen J.R."/>
            <person name="Luke J."/>
            <person name="Reinhart S."/>
            <person name="Benedict M.N."/>
            <person name="Youngblut N.D."/>
            <person name="Metcalf M.E."/>
            <person name="Whitaker R.J."/>
            <person name="Metcalf W.W."/>
        </authorList>
    </citation>
    <scope>NUCLEOTIDE SEQUENCE [LARGE SCALE GENOMIC DNA]</scope>
    <source>
        <strain evidence="1 2">Z-7289</strain>
    </source>
</reference>
<organism evidence="1 2">
    <name type="scientific">Methanosarcina lacustris Z-7289</name>
    <dbReference type="NCBI Taxonomy" id="1434111"/>
    <lineage>
        <taxon>Archaea</taxon>
        <taxon>Methanobacteriati</taxon>
        <taxon>Methanobacteriota</taxon>
        <taxon>Stenosarchaea group</taxon>
        <taxon>Methanomicrobia</taxon>
        <taxon>Methanosarcinales</taxon>
        <taxon>Methanosarcinaceae</taxon>
        <taxon>Methanosarcina</taxon>
    </lineage>
</organism>
<dbReference type="HOGENOM" id="CLU_2217072_0_0_2"/>
<proteinExistence type="predicted"/>
<keyword evidence="2" id="KW-1185">Reference proteome</keyword>
<dbReference type="Proteomes" id="UP000033072">
    <property type="component" value="Chromosome"/>
</dbReference>
<evidence type="ECO:0000313" key="2">
    <source>
        <dbReference type="Proteomes" id="UP000033072"/>
    </source>
</evidence>
<dbReference type="PANTHER" id="PTHR38138:SF1">
    <property type="entry name" value="ARCHAEAL TYPE IV PILIN N-TERMINAL DOMAIN-CONTAINING PROTEIN"/>
    <property type="match status" value="1"/>
</dbReference>
<dbReference type="PANTHER" id="PTHR38138">
    <property type="entry name" value="VNG6441H"/>
    <property type="match status" value="1"/>
</dbReference>
<dbReference type="EMBL" id="CP009515">
    <property type="protein sequence ID" value="AKB73365.1"/>
    <property type="molecule type" value="Genomic_DNA"/>
</dbReference>
<gene>
    <name evidence="1" type="ORF">MSLAZ_0104</name>
</gene>
<dbReference type="PATRIC" id="fig|1434111.4.peg.124"/>
<dbReference type="STRING" id="1434111.MSLAZ_0104"/>
<accession>A0A0E3WRV2</accession>
<evidence type="ECO:0000313" key="1">
    <source>
        <dbReference type="EMBL" id="AKB73365.1"/>
    </source>
</evidence>